<reference evidence="1" key="1">
    <citation type="submission" date="2021-02" db="EMBL/GenBank/DDBJ databases">
        <authorList>
            <person name="Nowell W R."/>
        </authorList>
    </citation>
    <scope>NUCLEOTIDE SEQUENCE</scope>
</reference>
<name>A0A813VDQ6_ADIRI</name>
<dbReference type="EMBL" id="CAJNOR010000218">
    <property type="protein sequence ID" value="CAF0843937.1"/>
    <property type="molecule type" value="Genomic_DNA"/>
</dbReference>
<proteinExistence type="predicted"/>
<gene>
    <name evidence="1" type="ORF">XAT740_LOCUS5119</name>
</gene>
<sequence>MPLAQNYKDDVTLLEMKSGFGKSTVGPFGRESSHPSRFHMNINRGVTFIKHGATSNTVNIIADDDLPDIDLVNEHHIFYLSSCESGTGIDIQDSNLSSQRSSTSSTYSCTHVESSTAISPLQSNSFLRILKHLHSLTLRRQKHGRYGTLSSSLHLFFKKPHHSSLSQFYKSPSTSQLTTNIDKNLLCKRTTSHPQLHMIDTIKDSHSDMKNNVFNTRRSLLRRLRASDKTVSEDNNTNTMSSLDLATVPSLVLTTDSSASFPSVQRNISSDMNYVSDLFLSNNSHLIYSTDFILQHERYYL</sequence>
<protein>
    <submittedName>
        <fullName evidence="1">Uncharacterized protein</fullName>
    </submittedName>
</protein>
<keyword evidence="2" id="KW-1185">Reference proteome</keyword>
<dbReference type="Proteomes" id="UP000663828">
    <property type="component" value="Unassembled WGS sequence"/>
</dbReference>
<organism evidence="1 2">
    <name type="scientific">Adineta ricciae</name>
    <name type="common">Rotifer</name>
    <dbReference type="NCBI Taxonomy" id="249248"/>
    <lineage>
        <taxon>Eukaryota</taxon>
        <taxon>Metazoa</taxon>
        <taxon>Spiralia</taxon>
        <taxon>Gnathifera</taxon>
        <taxon>Rotifera</taxon>
        <taxon>Eurotatoria</taxon>
        <taxon>Bdelloidea</taxon>
        <taxon>Adinetida</taxon>
        <taxon>Adinetidae</taxon>
        <taxon>Adineta</taxon>
    </lineage>
</organism>
<dbReference type="AlphaFoldDB" id="A0A813VDQ6"/>
<accession>A0A813VDQ6</accession>
<comment type="caution">
    <text evidence="1">The sequence shown here is derived from an EMBL/GenBank/DDBJ whole genome shotgun (WGS) entry which is preliminary data.</text>
</comment>
<evidence type="ECO:0000313" key="2">
    <source>
        <dbReference type="Proteomes" id="UP000663828"/>
    </source>
</evidence>
<evidence type="ECO:0000313" key="1">
    <source>
        <dbReference type="EMBL" id="CAF0843937.1"/>
    </source>
</evidence>